<name>A0A4Q1CP80_9BACT</name>
<dbReference type="Pfam" id="PF13527">
    <property type="entry name" value="Acetyltransf_9"/>
    <property type="match status" value="1"/>
</dbReference>
<feature type="domain" description="N-acetyltransferase" evidence="1">
    <location>
        <begin position="5"/>
        <end position="162"/>
    </location>
</feature>
<organism evidence="2 3">
    <name type="scientific">Lacibacter luteus</name>
    <dbReference type="NCBI Taxonomy" id="2508719"/>
    <lineage>
        <taxon>Bacteria</taxon>
        <taxon>Pseudomonadati</taxon>
        <taxon>Bacteroidota</taxon>
        <taxon>Chitinophagia</taxon>
        <taxon>Chitinophagales</taxon>
        <taxon>Chitinophagaceae</taxon>
        <taxon>Lacibacter</taxon>
    </lineage>
</organism>
<dbReference type="PROSITE" id="PS51186">
    <property type="entry name" value="GNAT"/>
    <property type="match status" value="1"/>
</dbReference>
<accession>A0A4Q1CP80</accession>
<dbReference type="InterPro" id="IPR000182">
    <property type="entry name" value="GNAT_dom"/>
</dbReference>
<dbReference type="OrthoDB" id="5570877at2"/>
<evidence type="ECO:0000313" key="3">
    <source>
        <dbReference type="Proteomes" id="UP000290204"/>
    </source>
</evidence>
<comment type="caution">
    <text evidence="2">The sequence shown here is derived from an EMBL/GenBank/DDBJ whole genome shotgun (WGS) entry which is preliminary data.</text>
</comment>
<evidence type="ECO:0000313" key="2">
    <source>
        <dbReference type="EMBL" id="RXK62449.1"/>
    </source>
</evidence>
<dbReference type="GO" id="GO:0016747">
    <property type="term" value="F:acyltransferase activity, transferring groups other than amino-acyl groups"/>
    <property type="evidence" value="ECO:0007669"/>
    <property type="project" value="InterPro"/>
</dbReference>
<dbReference type="AlphaFoldDB" id="A0A4Q1CP80"/>
<protein>
    <submittedName>
        <fullName evidence="2">GNAT family N-acetyltransferase</fullName>
    </submittedName>
</protein>
<keyword evidence="2" id="KW-0808">Transferase</keyword>
<dbReference type="EMBL" id="SDHW01000001">
    <property type="protein sequence ID" value="RXK62449.1"/>
    <property type="molecule type" value="Genomic_DNA"/>
</dbReference>
<evidence type="ECO:0000259" key="1">
    <source>
        <dbReference type="PROSITE" id="PS51186"/>
    </source>
</evidence>
<dbReference type="SUPFAM" id="SSF55729">
    <property type="entry name" value="Acyl-CoA N-acyltransferases (Nat)"/>
    <property type="match status" value="1"/>
</dbReference>
<sequence length="319" mass="36180">MALQIYITDSKQLDIEKYCQLQRAAFADVFAKSGIDTSYLDTAFFTWKYNPPAGPARIAVAEENGKLLASVAMYPVELLHNKKIKQGWHFVEAAVLPEARGRRLFPACMSILMESLMNDELIYVFPNRNSFAATEKIGFRQLEEVPFRTGICRRKEKGLNFEASALFLGEQDEYAQKINAEKRLSIYRSADYMNWRYIQHPHAEYYCYSAVDAGIVGGNIVIRPICVKGIRMLLLMEAHAVDNGSAKKINLFLRQVAATERCSLIGMFSNNPMKFGGATGNLIRVPSFLLPKKQVLMQYEKQSVSNAEWLIQTGDWDAF</sequence>
<dbReference type="InterPro" id="IPR016181">
    <property type="entry name" value="Acyl_CoA_acyltransferase"/>
</dbReference>
<dbReference type="RefSeq" id="WP_129129820.1">
    <property type="nucleotide sequence ID" value="NZ_SDHW01000001.1"/>
</dbReference>
<reference evidence="2 3" key="1">
    <citation type="submission" date="2019-01" db="EMBL/GenBank/DDBJ databases">
        <title>Lacibacter sp. strain TTM-7.</title>
        <authorList>
            <person name="Chen W.-M."/>
        </authorList>
    </citation>
    <scope>NUCLEOTIDE SEQUENCE [LARGE SCALE GENOMIC DNA]</scope>
    <source>
        <strain evidence="2 3">TTM-7</strain>
    </source>
</reference>
<dbReference type="Proteomes" id="UP000290204">
    <property type="component" value="Unassembled WGS sequence"/>
</dbReference>
<gene>
    <name evidence="2" type="ORF">ESA94_05455</name>
</gene>
<keyword evidence="3" id="KW-1185">Reference proteome</keyword>
<proteinExistence type="predicted"/>
<dbReference type="Gene3D" id="3.40.630.30">
    <property type="match status" value="1"/>
</dbReference>